<protein>
    <recommendedName>
        <fullName evidence="3">Tetratricopeptide repeat protein</fullName>
    </recommendedName>
</protein>
<dbReference type="AlphaFoldDB" id="A0A917GMB9"/>
<dbReference type="Gene3D" id="1.25.40.10">
    <property type="entry name" value="Tetratricopeptide repeat domain"/>
    <property type="match status" value="2"/>
</dbReference>
<dbReference type="PANTHER" id="PTHR45588">
    <property type="entry name" value="TPR DOMAIN-CONTAINING PROTEIN"/>
    <property type="match status" value="1"/>
</dbReference>
<reference evidence="1" key="1">
    <citation type="journal article" date="2014" name="Int. J. Syst. Evol. Microbiol.">
        <title>Complete genome sequence of Corynebacterium casei LMG S-19264T (=DSM 44701T), isolated from a smear-ripened cheese.</title>
        <authorList>
            <consortium name="US DOE Joint Genome Institute (JGI-PGF)"/>
            <person name="Walter F."/>
            <person name="Albersmeier A."/>
            <person name="Kalinowski J."/>
            <person name="Ruckert C."/>
        </authorList>
    </citation>
    <scope>NUCLEOTIDE SEQUENCE</scope>
    <source>
        <strain evidence="1">CGMCC 1.15425</strain>
    </source>
</reference>
<comment type="caution">
    <text evidence="1">The sequence shown here is derived from an EMBL/GenBank/DDBJ whole genome shotgun (WGS) entry which is preliminary data.</text>
</comment>
<name>A0A917GMB9_9GAMM</name>
<dbReference type="SUPFAM" id="SSF48452">
    <property type="entry name" value="TPR-like"/>
    <property type="match status" value="1"/>
</dbReference>
<proteinExistence type="predicted"/>
<dbReference type="PANTHER" id="PTHR45588:SF1">
    <property type="entry name" value="WW DOMAIN-CONTAINING PROTEIN"/>
    <property type="match status" value="1"/>
</dbReference>
<reference evidence="1" key="2">
    <citation type="submission" date="2020-09" db="EMBL/GenBank/DDBJ databases">
        <authorList>
            <person name="Sun Q."/>
            <person name="Zhou Y."/>
        </authorList>
    </citation>
    <scope>NUCLEOTIDE SEQUENCE</scope>
    <source>
        <strain evidence="1">CGMCC 1.15425</strain>
    </source>
</reference>
<evidence type="ECO:0000313" key="2">
    <source>
        <dbReference type="Proteomes" id="UP000627715"/>
    </source>
</evidence>
<gene>
    <name evidence="1" type="ORF">GCM10011403_05590</name>
</gene>
<evidence type="ECO:0000313" key="1">
    <source>
        <dbReference type="EMBL" id="GGG51310.1"/>
    </source>
</evidence>
<dbReference type="Proteomes" id="UP000627715">
    <property type="component" value="Unassembled WGS sequence"/>
</dbReference>
<evidence type="ECO:0008006" key="3">
    <source>
        <dbReference type="Google" id="ProtNLM"/>
    </source>
</evidence>
<keyword evidence="2" id="KW-1185">Reference proteome</keyword>
<sequence>MSAQLTESPVHILPDTPSADMLACADSFAPVVPETGTYSRPVDAKYPLTQTYFDQGLRLTYGYYFPEAVASFDAALCLEPENAMLHWGKALALGPNPNSRYSGRPDDPHGLGERSIALAQAGAGEVSDADSGLIRALSVLYDTTSYSDQTSRTEAFIESAVANYQVHHNDLEAAFLVPHAIMMSTPWAYYTSGSGAPMAGIPRALEVLERGIALHPEHPGLTHLHVHLLEASNTPSRAEASADRLASLTPMAGYMVHMPGHIYMRLGRYEDAISTNERSLDADDYLQLMWGDRALRHQGTDNMSSLSHGAHASNFIHWASILQGNRAAAIEISQYDAAYVKTTELHHGNGSRTLAAHWMTLRAFGLFDDLLATVNPAPDNPYLKGLLHWLHGAAHANKGHLAAAREELAALQSTRTSPGLSAIKASVNTASDLLGIAEAMLAGEIANAELDYDMAIKHFAHGVSLQEQLAYMEPPDWLQSTRLYLGQALINAGRPEDAVAVFERDLQLLQNNGWALRGLADALHAAEDPERAARIEVRFAEAWEDADISLPAAHF</sequence>
<dbReference type="EMBL" id="BMIY01000002">
    <property type="protein sequence ID" value="GGG51310.1"/>
    <property type="molecule type" value="Genomic_DNA"/>
</dbReference>
<dbReference type="InterPro" id="IPR011990">
    <property type="entry name" value="TPR-like_helical_dom_sf"/>
</dbReference>
<accession>A0A917GMB9</accession>
<organism evidence="1 2">
    <name type="scientific">Pseudohongiella nitratireducens</name>
    <dbReference type="NCBI Taxonomy" id="1768907"/>
    <lineage>
        <taxon>Bacteria</taxon>
        <taxon>Pseudomonadati</taxon>
        <taxon>Pseudomonadota</taxon>
        <taxon>Gammaproteobacteria</taxon>
        <taxon>Pseudomonadales</taxon>
        <taxon>Pseudohongiellaceae</taxon>
        <taxon>Pseudohongiella</taxon>
    </lineage>
</organism>